<evidence type="ECO:0000313" key="2">
    <source>
        <dbReference type="Proteomes" id="UP000659084"/>
    </source>
</evidence>
<protein>
    <submittedName>
        <fullName evidence="1">Uncharacterized protein</fullName>
    </submittedName>
</protein>
<organism evidence="1 2">
    <name type="scientific">Serratia fonticola</name>
    <dbReference type="NCBI Taxonomy" id="47917"/>
    <lineage>
        <taxon>Bacteria</taxon>
        <taxon>Pseudomonadati</taxon>
        <taxon>Pseudomonadota</taxon>
        <taxon>Gammaproteobacteria</taxon>
        <taxon>Enterobacterales</taxon>
        <taxon>Yersiniaceae</taxon>
        <taxon>Serratia</taxon>
    </lineage>
</organism>
<dbReference type="EMBL" id="JACNYO010000005">
    <property type="protein sequence ID" value="MBC3211984.1"/>
    <property type="molecule type" value="Genomic_DNA"/>
</dbReference>
<dbReference type="RefSeq" id="WP_179252644.1">
    <property type="nucleotide sequence ID" value="NZ_JACBIV010000008.1"/>
</dbReference>
<gene>
    <name evidence="1" type="ORF">H8J20_07520</name>
</gene>
<dbReference type="Proteomes" id="UP000659084">
    <property type="component" value="Unassembled WGS sequence"/>
</dbReference>
<proteinExistence type="predicted"/>
<comment type="caution">
    <text evidence="1">The sequence shown here is derived from an EMBL/GenBank/DDBJ whole genome shotgun (WGS) entry which is preliminary data.</text>
</comment>
<reference evidence="1" key="1">
    <citation type="submission" date="2020-08" db="EMBL/GenBank/DDBJ databases">
        <title>Food and environmental bacterial isolates.</title>
        <authorList>
            <person name="Richter L."/>
            <person name="Du Plessis E.M."/>
            <person name="Duvenage S."/>
            <person name="Allam M."/>
            <person name="Korsten L."/>
        </authorList>
    </citation>
    <scope>NUCLEOTIDE SEQUENCE</scope>
    <source>
        <strain evidence="1">UPMP2127</strain>
    </source>
</reference>
<sequence>MNRYIFKKNLLCSIEDLFLMEHLHSIDSNELLFTVIPVMEEGKRYNSKDELMQRTVFSNGNIYGKVIGINDVVDVFSGLDPLFPLWVKISLKKQKNKPFLIELQTSVRFRKPSVVMNTGSKYPPFFIGNETALE</sequence>
<name>A0AAW3WLY8_SERFO</name>
<accession>A0AAW3WLY8</accession>
<dbReference type="AlphaFoldDB" id="A0AAW3WLY8"/>
<evidence type="ECO:0000313" key="1">
    <source>
        <dbReference type="EMBL" id="MBC3211984.1"/>
    </source>
</evidence>